<sequence>MQQFSAYWKLNKVGLYRVVYCPSPRKAPPYLTSRLNSISDFYPILIKIIISQALMDEAPRRGPNEKHKFHY</sequence>
<gene>
    <name evidence="1" type="primary">Vigan.08G081000</name>
    <name evidence="1" type="ORF">VIGAN_08081000</name>
</gene>
<dbReference type="Proteomes" id="UP000291084">
    <property type="component" value="Chromosome 8"/>
</dbReference>
<protein>
    <submittedName>
        <fullName evidence="1">Uncharacterized protein</fullName>
    </submittedName>
</protein>
<evidence type="ECO:0000313" key="1">
    <source>
        <dbReference type="EMBL" id="BAT94226.1"/>
    </source>
</evidence>
<accession>A0A0S3SN58</accession>
<proteinExistence type="predicted"/>
<dbReference type="AlphaFoldDB" id="A0A0S3SN58"/>
<reference evidence="1 2" key="1">
    <citation type="journal article" date="2015" name="Sci. Rep.">
        <title>The power of single molecule real-time sequencing technology in the de novo assembly of a eukaryotic genome.</title>
        <authorList>
            <person name="Sakai H."/>
            <person name="Naito K."/>
            <person name="Ogiso-Tanaka E."/>
            <person name="Takahashi Y."/>
            <person name="Iseki K."/>
            <person name="Muto C."/>
            <person name="Satou K."/>
            <person name="Teruya K."/>
            <person name="Shiroma A."/>
            <person name="Shimoji M."/>
            <person name="Hirano T."/>
            <person name="Itoh T."/>
            <person name="Kaga A."/>
            <person name="Tomooka N."/>
        </authorList>
    </citation>
    <scope>NUCLEOTIDE SEQUENCE [LARGE SCALE GENOMIC DNA]</scope>
    <source>
        <strain evidence="2">cv. Shumari</strain>
    </source>
</reference>
<dbReference type="EMBL" id="AP015041">
    <property type="protein sequence ID" value="BAT94226.1"/>
    <property type="molecule type" value="Genomic_DNA"/>
</dbReference>
<keyword evidence="2" id="KW-1185">Reference proteome</keyword>
<evidence type="ECO:0000313" key="2">
    <source>
        <dbReference type="Proteomes" id="UP000291084"/>
    </source>
</evidence>
<organism evidence="1 2">
    <name type="scientific">Vigna angularis var. angularis</name>
    <dbReference type="NCBI Taxonomy" id="157739"/>
    <lineage>
        <taxon>Eukaryota</taxon>
        <taxon>Viridiplantae</taxon>
        <taxon>Streptophyta</taxon>
        <taxon>Embryophyta</taxon>
        <taxon>Tracheophyta</taxon>
        <taxon>Spermatophyta</taxon>
        <taxon>Magnoliopsida</taxon>
        <taxon>eudicotyledons</taxon>
        <taxon>Gunneridae</taxon>
        <taxon>Pentapetalae</taxon>
        <taxon>rosids</taxon>
        <taxon>fabids</taxon>
        <taxon>Fabales</taxon>
        <taxon>Fabaceae</taxon>
        <taxon>Papilionoideae</taxon>
        <taxon>50 kb inversion clade</taxon>
        <taxon>NPAAA clade</taxon>
        <taxon>indigoferoid/millettioid clade</taxon>
        <taxon>Phaseoleae</taxon>
        <taxon>Vigna</taxon>
    </lineage>
</organism>
<name>A0A0S3SN58_PHAAN</name>